<protein>
    <recommendedName>
        <fullName evidence="4">RelE/StbE family addiction module toxin</fullName>
    </recommendedName>
</protein>
<dbReference type="InterPro" id="IPR007712">
    <property type="entry name" value="RelE/ParE_toxin"/>
</dbReference>
<proteinExistence type="predicted"/>
<dbReference type="eggNOG" id="COG3668">
    <property type="taxonomic scope" value="Bacteria"/>
</dbReference>
<evidence type="ECO:0000313" key="2">
    <source>
        <dbReference type="EMBL" id="EPD28681.1"/>
    </source>
</evidence>
<sequence>MSYAVVISREAKEDLRSIYAYIAFNLRSPQTAQRQISRIKMAIKGLNNFPKRHRLANFEPYRSRGLRIKSCDNYLIFYFTQESVKEVLISRVLYAKRNIESAFAN</sequence>
<dbReference type="AlphaFoldDB" id="S2VPF8"/>
<dbReference type="Pfam" id="PF05016">
    <property type="entry name" value="ParE_toxin"/>
    <property type="match status" value="1"/>
</dbReference>
<dbReference type="SUPFAM" id="SSF143011">
    <property type="entry name" value="RelE-like"/>
    <property type="match status" value="1"/>
</dbReference>
<evidence type="ECO:0008006" key="4">
    <source>
        <dbReference type="Google" id="ProtNLM"/>
    </source>
</evidence>
<dbReference type="Proteomes" id="UP000014393">
    <property type="component" value="Unassembled WGS sequence"/>
</dbReference>
<comment type="caution">
    <text evidence="2">The sequence shown here is derived from an EMBL/GenBank/DDBJ whole genome shotgun (WGS) entry which is preliminary data.</text>
</comment>
<evidence type="ECO:0000313" key="3">
    <source>
        <dbReference type="Proteomes" id="UP000014393"/>
    </source>
</evidence>
<evidence type="ECO:0000256" key="1">
    <source>
        <dbReference type="ARBA" id="ARBA00022649"/>
    </source>
</evidence>
<dbReference type="InterPro" id="IPR035093">
    <property type="entry name" value="RelE/ParE_toxin_dom_sf"/>
</dbReference>
<dbReference type="Gene3D" id="3.30.2310.20">
    <property type="entry name" value="RelE-like"/>
    <property type="match status" value="1"/>
</dbReference>
<keyword evidence="3" id="KW-1185">Reference proteome</keyword>
<dbReference type="RefSeq" id="WP_016441855.1">
    <property type="nucleotide sequence ID" value="NZ_KE150262.1"/>
</dbReference>
<gene>
    <name evidence="2" type="ORF">HMPREF9237_00208</name>
</gene>
<dbReference type="OrthoDB" id="3268478at2"/>
<organism evidence="2 3">
    <name type="scientific">Actinotignum schaalii FB123-CNA-2</name>
    <dbReference type="NCBI Taxonomy" id="883067"/>
    <lineage>
        <taxon>Bacteria</taxon>
        <taxon>Bacillati</taxon>
        <taxon>Actinomycetota</taxon>
        <taxon>Actinomycetes</taxon>
        <taxon>Actinomycetales</taxon>
        <taxon>Actinomycetaceae</taxon>
        <taxon>Actinotignum</taxon>
    </lineage>
</organism>
<accession>S2VPF8</accession>
<name>S2VPF8_9ACTO</name>
<keyword evidence="1" id="KW-1277">Toxin-antitoxin system</keyword>
<dbReference type="EMBL" id="AGWM01000002">
    <property type="protein sequence ID" value="EPD28681.1"/>
    <property type="molecule type" value="Genomic_DNA"/>
</dbReference>
<reference evidence="2 3" key="1">
    <citation type="submission" date="2013-05" db="EMBL/GenBank/DDBJ databases">
        <title>The Genome Sequence of Actinobaculum schaalii FB123-CNA2.</title>
        <authorList>
            <consortium name="The Broad Institute Genomics Platform"/>
            <person name="Earl A."/>
            <person name="Ward D."/>
            <person name="Feldgarden M."/>
            <person name="Gevers D."/>
            <person name="Saerens B."/>
            <person name="Vaneechoutte M."/>
            <person name="Walker B."/>
            <person name="Young S."/>
            <person name="Zeng Q."/>
            <person name="Gargeya S."/>
            <person name="Fitzgerald M."/>
            <person name="Haas B."/>
            <person name="Abouelleil A."/>
            <person name="Allen A.W."/>
            <person name="Alvarado L."/>
            <person name="Arachchi H.M."/>
            <person name="Berlin A.M."/>
            <person name="Chapman S.B."/>
            <person name="Gainer-Dewar J."/>
            <person name="Goldberg J."/>
            <person name="Griggs A."/>
            <person name="Gujja S."/>
            <person name="Hansen M."/>
            <person name="Howarth C."/>
            <person name="Imamovic A."/>
            <person name="Ireland A."/>
            <person name="Larimer J."/>
            <person name="McCowan C."/>
            <person name="Murphy C."/>
            <person name="Pearson M."/>
            <person name="Poon T.W."/>
            <person name="Priest M."/>
            <person name="Roberts A."/>
            <person name="Saif S."/>
            <person name="Shea T."/>
            <person name="Sisk P."/>
            <person name="Sykes S."/>
            <person name="Wortman J."/>
            <person name="Nusbaum C."/>
            <person name="Birren B."/>
        </authorList>
    </citation>
    <scope>NUCLEOTIDE SEQUENCE [LARGE SCALE GENOMIC DNA]</scope>
    <source>
        <strain evidence="2 3">FB123-CNA-2</strain>
    </source>
</reference>
<dbReference type="HOGENOM" id="CLU_147162_6_3_11"/>